<name>A0A8X6U377_NEPPI</name>
<evidence type="ECO:0000313" key="2">
    <source>
        <dbReference type="Proteomes" id="UP000887013"/>
    </source>
</evidence>
<dbReference type="AlphaFoldDB" id="A0A8X6U377"/>
<dbReference type="EMBL" id="BMAW01070594">
    <property type="protein sequence ID" value="GFT74060.1"/>
    <property type="molecule type" value="Genomic_DNA"/>
</dbReference>
<keyword evidence="2" id="KW-1185">Reference proteome</keyword>
<evidence type="ECO:0000313" key="1">
    <source>
        <dbReference type="EMBL" id="GFT74060.1"/>
    </source>
</evidence>
<dbReference type="Proteomes" id="UP000887013">
    <property type="component" value="Unassembled WGS sequence"/>
</dbReference>
<reference evidence="1" key="1">
    <citation type="submission" date="2020-08" db="EMBL/GenBank/DDBJ databases">
        <title>Multicomponent nature underlies the extraordinary mechanical properties of spider dragline silk.</title>
        <authorList>
            <person name="Kono N."/>
            <person name="Nakamura H."/>
            <person name="Mori M."/>
            <person name="Yoshida Y."/>
            <person name="Ohtoshi R."/>
            <person name="Malay A.D."/>
            <person name="Moran D.A.P."/>
            <person name="Tomita M."/>
            <person name="Numata K."/>
            <person name="Arakawa K."/>
        </authorList>
    </citation>
    <scope>NUCLEOTIDE SEQUENCE</scope>
</reference>
<protein>
    <submittedName>
        <fullName evidence="1">Uncharacterized protein</fullName>
    </submittedName>
</protein>
<gene>
    <name evidence="1" type="ORF">NPIL_351191</name>
</gene>
<proteinExistence type="predicted"/>
<organism evidence="1 2">
    <name type="scientific">Nephila pilipes</name>
    <name type="common">Giant wood spider</name>
    <name type="synonym">Nephila maculata</name>
    <dbReference type="NCBI Taxonomy" id="299642"/>
    <lineage>
        <taxon>Eukaryota</taxon>
        <taxon>Metazoa</taxon>
        <taxon>Ecdysozoa</taxon>
        <taxon>Arthropoda</taxon>
        <taxon>Chelicerata</taxon>
        <taxon>Arachnida</taxon>
        <taxon>Araneae</taxon>
        <taxon>Araneomorphae</taxon>
        <taxon>Entelegynae</taxon>
        <taxon>Araneoidea</taxon>
        <taxon>Nephilidae</taxon>
        <taxon>Nephila</taxon>
    </lineage>
</organism>
<accession>A0A8X6U377</accession>
<comment type="caution">
    <text evidence="1">The sequence shown here is derived from an EMBL/GenBank/DDBJ whole genome shotgun (WGS) entry which is preliminary data.</text>
</comment>
<sequence length="101" mass="11475">MQRCILLIIVISGQLFLLLTTGMRLNVLVVLFPFGEAEKNKLLLPVSTVDSLKPCLTIIINEFPRPALCALAARLLQNAFLSARISQNRTFMRTHYWLLTF</sequence>